<dbReference type="PROSITE" id="PS50262">
    <property type="entry name" value="G_PROTEIN_RECEP_F1_2"/>
    <property type="match status" value="1"/>
</dbReference>
<sequence length="401" mass="45600">MGEENQNFTDASELLPECEKIQGLVEFHRIYGTIHIYLMLIWCPIGIISNILNIIVLNQKRMRTSTNLLLTCLAVSDAVLMSLYVIFISYFVIGSKMRSCPHPMAVYLLVYVNLQNMLHIFSCGIIITVAVFRLLYARCILKCQQLCSIKRAKIAVIMVLLTSCFLTIPYMISHQVESASSDLGPGDYELRVVQDRNLTQMYTINYVDNIMLRTLVYWSTAIFVKLVPCVSMITLSSLLVMSIHQRAKLHRQSLEKKKKKGILNGKEGPATENTNLAAIKIENECSGVVGSAIERAKHIDRAKERSHSRATHTMLAIMFIYIVTYLPQAILLLVSGFSGYCFSETVYDPLGDFMDLLTLLSCGLNFALYCLTSQQFRTTFLQLFCPTKSWRKNFRSRLTSW</sequence>
<evidence type="ECO:0000313" key="9">
    <source>
        <dbReference type="Proteomes" id="UP000274504"/>
    </source>
</evidence>
<feature type="domain" description="G-protein coupled receptors family 1 profile" evidence="6">
    <location>
        <begin position="49"/>
        <end position="369"/>
    </location>
</feature>
<dbReference type="CDD" id="cd14978">
    <property type="entry name" value="7tmA_FMRFamide_R-like"/>
    <property type="match status" value="1"/>
</dbReference>
<evidence type="ECO:0000256" key="1">
    <source>
        <dbReference type="ARBA" id="ARBA00004370"/>
    </source>
</evidence>
<evidence type="ECO:0000313" key="7">
    <source>
        <dbReference type="EMBL" id="VDL59485.1"/>
    </source>
</evidence>
<dbReference type="InterPro" id="IPR053219">
    <property type="entry name" value="GPCR_Dmsr-1"/>
</dbReference>
<reference evidence="7 9" key="2">
    <citation type="submission" date="2018-11" db="EMBL/GenBank/DDBJ databases">
        <authorList>
            <consortium name="Pathogen Informatics"/>
        </authorList>
    </citation>
    <scope>NUCLEOTIDE SEQUENCE [LARGE SCALE GENOMIC DNA]</scope>
</reference>
<gene>
    <name evidence="7" type="ORF">HDID_LOCUS7167</name>
    <name evidence="8" type="ORF">WMSIL1_LOCUS2719</name>
</gene>
<evidence type="ECO:0000259" key="6">
    <source>
        <dbReference type="PROSITE" id="PS50262"/>
    </source>
</evidence>
<accession>A0A0R3SQ46</accession>
<feature type="transmembrane region" description="Helical" evidence="5">
    <location>
        <begin position="105"/>
        <end position="132"/>
    </location>
</feature>
<dbReference type="Proteomes" id="UP000274504">
    <property type="component" value="Unassembled WGS sequence"/>
</dbReference>
<feature type="transmembrane region" description="Helical" evidence="5">
    <location>
        <begin position="353"/>
        <end position="371"/>
    </location>
</feature>
<evidence type="ECO:0000256" key="2">
    <source>
        <dbReference type="ARBA" id="ARBA00022692"/>
    </source>
</evidence>
<protein>
    <submittedName>
        <fullName evidence="11">G_PROTEIN_RECEP_F1_2 domain-containing protein</fullName>
    </submittedName>
</protein>
<keyword evidence="10" id="KW-1185">Reference proteome</keyword>
<dbReference type="AlphaFoldDB" id="A0A0R3SQ46"/>
<dbReference type="EMBL" id="UYSG01010910">
    <property type="protein sequence ID" value="VDL59485.1"/>
    <property type="molecule type" value="Genomic_DNA"/>
</dbReference>
<dbReference type="InterPro" id="IPR000276">
    <property type="entry name" value="GPCR_Rhodpsn"/>
</dbReference>
<keyword evidence="4 5" id="KW-0472">Membrane</keyword>
<dbReference type="GO" id="GO:0005886">
    <property type="term" value="C:plasma membrane"/>
    <property type="evidence" value="ECO:0007669"/>
    <property type="project" value="TreeGrafter"/>
</dbReference>
<proteinExistence type="predicted"/>
<evidence type="ECO:0000313" key="10">
    <source>
        <dbReference type="Proteomes" id="UP000321570"/>
    </source>
</evidence>
<dbReference type="SUPFAM" id="SSF81321">
    <property type="entry name" value="Family A G protein-coupled receptor-like"/>
    <property type="match status" value="1"/>
</dbReference>
<evidence type="ECO:0000256" key="3">
    <source>
        <dbReference type="ARBA" id="ARBA00022989"/>
    </source>
</evidence>
<dbReference type="PANTHER" id="PTHR46273">
    <property type="entry name" value="MYOSUPPRESSIN RECEPTOR 1, ISOFORM B-RELATED"/>
    <property type="match status" value="1"/>
</dbReference>
<evidence type="ECO:0000313" key="11">
    <source>
        <dbReference type="WBParaSite" id="HDID_0000716901-mRNA-1"/>
    </source>
</evidence>
<feature type="transmembrane region" description="Helical" evidence="5">
    <location>
        <begin position="34"/>
        <end position="56"/>
    </location>
</feature>
<reference evidence="11" key="1">
    <citation type="submission" date="2017-02" db="UniProtKB">
        <authorList>
            <consortium name="WormBaseParasite"/>
        </authorList>
    </citation>
    <scope>IDENTIFICATION</scope>
</reference>
<dbReference type="STRING" id="6216.A0A0R3SQ46"/>
<feature type="transmembrane region" description="Helical" evidence="5">
    <location>
        <begin position="313"/>
        <end position="333"/>
    </location>
</feature>
<feature type="transmembrane region" description="Helical" evidence="5">
    <location>
        <begin position="215"/>
        <end position="241"/>
    </location>
</feature>
<dbReference type="WBParaSite" id="HDID_0000716901-mRNA-1">
    <property type="protein sequence ID" value="HDID_0000716901-mRNA-1"/>
    <property type="gene ID" value="HDID_0000716901"/>
</dbReference>
<dbReference type="Proteomes" id="UP000321570">
    <property type="component" value="Unassembled WGS sequence"/>
</dbReference>
<comment type="subcellular location">
    <subcellularLocation>
        <location evidence="1">Membrane</location>
    </subcellularLocation>
</comment>
<evidence type="ECO:0000256" key="4">
    <source>
        <dbReference type="ARBA" id="ARBA00023136"/>
    </source>
</evidence>
<reference evidence="8 10" key="3">
    <citation type="submission" date="2019-07" db="EMBL/GenBank/DDBJ databases">
        <authorList>
            <person name="Jastrzebski P J."/>
            <person name="Paukszto L."/>
            <person name="Jastrzebski P J."/>
        </authorList>
    </citation>
    <scope>NUCLEOTIDE SEQUENCE [LARGE SCALE GENOMIC DNA]</scope>
    <source>
        <strain evidence="8 10">WMS-il1</strain>
    </source>
</reference>
<keyword evidence="2 5" id="KW-0812">Transmembrane</keyword>
<evidence type="ECO:0000256" key="5">
    <source>
        <dbReference type="SAM" id="Phobius"/>
    </source>
</evidence>
<dbReference type="Gene3D" id="1.20.1070.10">
    <property type="entry name" value="Rhodopsin 7-helix transmembrane proteins"/>
    <property type="match status" value="1"/>
</dbReference>
<keyword evidence="3 5" id="KW-1133">Transmembrane helix</keyword>
<feature type="transmembrane region" description="Helical" evidence="5">
    <location>
        <begin position="68"/>
        <end position="93"/>
    </location>
</feature>
<feature type="transmembrane region" description="Helical" evidence="5">
    <location>
        <begin position="152"/>
        <end position="172"/>
    </location>
</feature>
<dbReference type="InterPro" id="IPR017452">
    <property type="entry name" value="GPCR_Rhodpsn_7TM"/>
</dbReference>
<name>A0A0R3SQ46_HYMDI</name>
<dbReference type="Pfam" id="PF10324">
    <property type="entry name" value="7TM_GPCR_Srw"/>
    <property type="match status" value="1"/>
</dbReference>
<dbReference type="PRINTS" id="PR00237">
    <property type="entry name" value="GPCRRHODOPSN"/>
</dbReference>
<organism evidence="11">
    <name type="scientific">Hymenolepis diminuta</name>
    <name type="common">Rat tapeworm</name>
    <dbReference type="NCBI Taxonomy" id="6216"/>
    <lineage>
        <taxon>Eukaryota</taxon>
        <taxon>Metazoa</taxon>
        <taxon>Spiralia</taxon>
        <taxon>Lophotrochozoa</taxon>
        <taxon>Platyhelminthes</taxon>
        <taxon>Cestoda</taxon>
        <taxon>Eucestoda</taxon>
        <taxon>Cyclophyllidea</taxon>
        <taxon>Hymenolepididae</taxon>
        <taxon>Hymenolepis</taxon>
    </lineage>
</organism>
<evidence type="ECO:0000313" key="8">
    <source>
        <dbReference type="EMBL" id="VUZ41980.1"/>
    </source>
</evidence>
<dbReference type="InterPro" id="IPR019427">
    <property type="entry name" value="7TM_GPCR_serpentine_rcpt_Srw"/>
</dbReference>
<dbReference type="PANTHER" id="PTHR46273:SF11">
    <property type="entry name" value="G-PROTEIN COUPLED RECEPTORS FAMILY 1 PROFILE DOMAIN-CONTAINING PROTEIN"/>
    <property type="match status" value="1"/>
</dbReference>
<dbReference type="OrthoDB" id="5864054at2759"/>
<dbReference type="GO" id="GO:0008528">
    <property type="term" value="F:G protein-coupled peptide receptor activity"/>
    <property type="evidence" value="ECO:0007669"/>
    <property type="project" value="InterPro"/>
</dbReference>
<dbReference type="EMBL" id="CABIJS010000077">
    <property type="protein sequence ID" value="VUZ41980.1"/>
    <property type="molecule type" value="Genomic_DNA"/>
</dbReference>